<keyword evidence="1" id="KW-0378">Hydrolase</keyword>
<keyword evidence="2" id="KW-1185">Reference proteome</keyword>
<dbReference type="STRING" id="63057.A0A2P5B6L5"/>
<dbReference type="AlphaFoldDB" id="A0A2P5B6L5"/>
<protein>
    <submittedName>
        <fullName evidence="1">NUDIX hydrolase domain-like</fullName>
    </submittedName>
</protein>
<evidence type="ECO:0000313" key="2">
    <source>
        <dbReference type="Proteomes" id="UP000237000"/>
    </source>
</evidence>
<comment type="caution">
    <text evidence="1">The sequence shown here is derived from an EMBL/GenBank/DDBJ whole genome shotgun (WGS) entry which is preliminary data.</text>
</comment>
<accession>A0A2P5B6L5</accession>
<dbReference type="InParanoid" id="A0A2P5B6L5"/>
<reference evidence="2" key="1">
    <citation type="submission" date="2016-06" db="EMBL/GenBank/DDBJ databases">
        <title>Parallel loss of symbiosis genes in relatives of nitrogen-fixing non-legume Parasponia.</title>
        <authorList>
            <person name="Van Velzen R."/>
            <person name="Holmer R."/>
            <person name="Bu F."/>
            <person name="Rutten L."/>
            <person name="Van Zeijl A."/>
            <person name="Liu W."/>
            <person name="Santuari L."/>
            <person name="Cao Q."/>
            <person name="Sharma T."/>
            <person name="Shen D."/>
            <person name="Roswanjaya Y."/>
            <person name="Wardhani T."/>
            <person name="Kalhor M.S."/>
            <person name="Jansen J."/>
            <person name="Van den Hoogen J."/>
            <person name="Gungor B."/>
            <person name="Hartog M."/>
            <person name="Hontelez J."/>
            <person name="Verver J."/>
            <person name="Yang W.-C."/>
            <person name="Schijlen E."/>
            <person name="Repin R."/>
            <person name="Schilthuizen M."/>
            <person name="Schranz E."/>
            <person name="Heidstra R."/>
            <person name="Miyata K."/>
            <person name="Fedorova E."/>
            <person name="Kohlen W."/>
            <person name="Bisseling T."/>
            <person name="Smit S."/>
            <person name="Geurts R."/>
        </authorList>
    </citation>
    <scope>NUCLEOTIDE SEQUENCE [LARGE SCALE GENOMIC DNA]</scope>
    <source>
        <strain evidence="2">cv. RG33-2</strain>
    </source>
</reference>
<dbReference type="PANTHER" id="PTHR13622">
    <property type="entry name" value="THIAMIN PYROPHOSPHOKINASE"/>
    <property type="match status" value="1"/>
</dbReference>
<dbReference type="Proteomes" id="UP000237000">
    <property type="component" value="Unassembled WGS sequence"/>
</dbReference>
<dbReference type="PANTHER" id="PTHR13622:SF8">
    <property type="entry name" value="THIAMIN PYROPHOSPHOKINASE 1"/>
    <property type="match status" value="1"/>
</dbReference>
<proteinExistence type="predicted"/>
<dbReference type="CDD" id="cd03676">
    <property type="entry name" value="NUDIX_Tnr3_like"/>
    <property type="match status" value="1"/>
</dbReference>
<evidence type="ECO:0000313" key="1">
    <source>
        <dbReference type="EMBL" id="PON44424.1"/>
    </source>
</evidence>
<sequence>MYEIMYIFMLKSQPHGITCGENMVKECKEEAGIPGSISNRAIPVGAVSYMDIDGYRYKRDVLFCYDLKLPESFIPKNEESFISLIKNVADGEVESFKLIPVTNVANVIRRTYLFKPNCCLVIIDFLFRHGYISLKRLPKKGKKKKTLILIVI</sequence>
<gene>
    <name evidence="1" type="ORF">TorRG33x02_330800</name>
</gene>
<dbReference type="EMBL" id="JXTC01000594">
    <property type="protein sequence ID" value="PON44424.1"/>
    <property type="molecule type" value="Genomic_DNA"/>
</dbReference>
<dbReference type="OrthoDB" id="10261522at2759"/>
<name>A0A2P5B6L5_TREOI</name>
<organism evidence="1 2">
    <name type="scientific">Trema orientale</name>
    <name type="common">Charcoal tree</name>
    <name type="synonym">Celtis orientalis</name>
    <dbReference type="NCBI Taxonomy" id="63057"/>
    <lineage>
        <taxon>Eukaryota</taxon>
        <taxon>Viridiplantae</taxon>
        <taxon>Streptophyta</taxon>
        <taxon>Embryophyta</taxon>
        <taxon>Tracheophyta</taxon>
        <taxon>Spermatophyta</taxon>
        <taxon>Magnoliopsida</taxon>
        <taxon>eudicotyledons</taxon>
        <taxon>Gunneridae</taxon>
        <taxon>Pentapetalae</taxon>
        <taxon>rosids</taxon>
        <taxon>fabids</taxon>
        <taxon>Rosales</taxon>
        <taxon>Cannabaceae</taxon>
        <taxon>Trema</taxon>
    </lineage>
</organism>
<dbReference type="GO" id="GO:0044715">
    <property type="term" value="F:8-oxo-dGDP phosphatase activity"/>
    <property type="evidence" value="ECO:0007669"/>
    <property type="project" value="TreeGrafter"/>
</dbReference>
<dbReference type="Gene3D" id="3.90.79.10">
    <property type="entry name" value="Nucleoside Triphosphate Pyrophosphohydrolase"/>
    <property type="match status" value="1"/>
</dbReference>
<dbReference type="SUPFAM" id="SSF55811">
    <property type="entry name" value="Nudix"/>
    <property type="match status" value="1"/>
</dbReference>
<dbReference type="InterPro" id="IPR015797">
    <property type="entry name" value="NUDIX_hydrolase-like_dom_sf"/>
</dbReference>